<dbReference type="Proteomes" id="UP000749334">
    <property type="component" value="Unassembled WGS sequence"/>
</dbReference>
<gene>
    <name evidence="1" type="ORF">K8W15_03700</name>
</gene>
<proteinExistence type="predicted"/>
<name>A0A921L0Y4_9PAST</name>
<reference evidence="1" key="1">
    <citation type="journal article" date="2021" name="PeerJ">
        <title>Extensive microbial diversity within the chicken gut microbiome revealed by metagenomics and culture.</title>
        <authorList>
            <person name="Gilroy R."/>
            <person name="Ravi A."/>
            <person name="Getino M."/>
            <person name="Pursley I."/>
            <person name="Horton D.L."/>
            <person name="Alikhan N.F."/>
            <person name="Baker D."/>
            <person name="Gharbi K."/>
            <person name="Hall N."/>
            <person name="Watson M."/>
            <person name="Adriaenssens E.M."/>
            <person name="Foster-Nyarko E."/>
            <person name="Jarju S."/>
            <person name="Secka A."/>
            <person name="Antonio M."/>
            <person name="Oren A."/>
            <person name="Chaudhuri R.R."/>
            <person name="La Ragione R."/>
            <person name="Hildebrand F."/>
            <person name="Pallen M.J."/>
        </authorList>
    </citation>
    <scope>NUCLEOTIDE SEQUENCE</scope>
    <source>
        <strain evidence="1">ChiHjej11B10-15683</strain>
    </source>
</reference>
<protein>
    <submittedName>
        <fullName evidence="1">Uncharacterized protein</fullName>
    </submittedName>
</protein>
<evidence type="ECO:0000313" key="1">
    <source>
        <dbReference type="EMBL" id="HJF73296.1"/>
    </source>
</evidence>
<feature type="non-terminal residue" evidence="1">
    <location>
        <position position="1"/>
    </location>
</feature>
<sequence>PYFWILFLRQKGQFFVHISKSGLKALYYKALAHFLPTLLSTMPSYLKNIYNFLFILCNQPKHLSDLNFFVKEKIL</sequence>
<evidence type="ECO:0000313" key="2">
    <source>
        <dbReference type="Proteomes" id="UP000749334"/>
    </source>
</evidence>
<dbReference type="EMBL" id="DYVQ01000026">
    <property type="protein sequence ID" value="HJF73296.1"/>
    <property type="molecule type" value="Genomic_DNA"/>
</dbReference>
<reference evidence="1" key="2">
    <citation type="submission" date="2021-09" db="EMBL/GenBank/DDBJ databases">
        <authorList>
            <person name="Gilroy R."/>
        </authorList>
    </citation>
    <scope>NUCLEOTIDE SEQUENCE</scope>
    <source>
        <strain evidence="1">ChiHjej11B10-15683</strain>
    </source>
</reference>
<comment type="caution">
    <text evidence="1">The sequence shown here is derived from an EMBL/GenBank/DDBJ whole genome shotgun (WGS) entry which is preliminary data.</text>
</comment>
<dbReference type="AlphaFoldDB" id="A0A921L0Y4"/>
<organism evidence="1 2">
    <name type="scientific">Gallibacterium anatis</name>
    <dbReference type="NCBI Taxonomy" id="750"/>
    <lineage>
        <taxon>Bacteria</taxon>
        <taxon>Pseudomonadati</taxon>
        <taxon>Pseudomonadota</taxon>
        <taxon>Gammaproteobacteria</taxon>
        <taxon>Pasteurellales</taxon>
        <taxon>Pasteurellaceae</taxon>
        <taxon>Gallibacterium</taxon>
    </lineage>
</organism>
<accession>A0A921L0Y4</accession>